<name>A0A3E5AR26_9FIRM</name>
<evidence type="ECO:0000313" key="1">
    <source>
        <dbReference type="EMBL" id="RGN25138.1"/>
    </source>
</evidence>
<comment type="caution">
    <text evidence="1">The sequence shown here is derived from an EMBL/GenBank/DDBJ whole genome shotgun (WGS) entry which is preliminary data.</text>
</comment>
<evidence type="ECO:0000313" key="3">
    <source>
        <dbReference type="Proteomes" id="UP000260970"/>
    </source>
</evidence>
<accession>A0A3E5AR26</accession>
<protein>
    <submittedName>
        <fullName evidence="1">Uncharacterized protein</fullName>
    </submittedName>
</protein>
<dbReference type="EMBL" id="QSAE01000026">
    <property type="protein sequence ID" value="RGW39518.1"/>
    <property type="molecule type" value="Genomic_DNA"/>
</dbReference>
<dbReference type="Proteomes" id="UP000260970">
    <property type="component" value="Unassembled WGS sequence"/>
</dbReference>
<evidence type="ECO:0000313" key="4">
    <source>
        <dbReference type="Proteomes" id="UP000286581"/>
    </source>
</evidence>
<dbReference type="InterPro" id="IPR010633">
    <property type="entry name" value="Phage_lambda_GpZ"/>
</dbReference>
<dbReference type="RefSeq" id="WP_117689798.1">
    <property type="nucleotide sequence ID" value="NZ_QSUE01000002.1"/>
</dbReference>
<sequence length="181" mass="20007">MIEYQVDEQMLEEVQAKLGEMSRKAPTVISRALNKVAVTARVDLANKAQATYTVKSGGFKKDMTIRKASAGRLEAVIHSQGKPLSITKFHTTAPKKTGAKANIIKGSGLKQLIYGNIKAFKGPNGQIYQRRSTARLPIKKLSSNSIPKMIGNEEKVYGVVKPSIDRNLQHYVEQQIELLTK</sequence>
<dbReference type="AlphaFoldDB" id="A0A3E5AR26"/>
<gene>
    <name evidence="2" type="ORF">DWV78_09180</name>
    <name evidence="1" type="ORF">DXB72_05140</name>
</gene>
<dbReference type="Pfam" id="PF06763">
    <property type="entry name" value="Minor_tail_Z"/>
    <property type="match status" value="1"/>
</dbReference>
<proteinExistence type="predicted"/>
<reference evidence="3 4" key="1">
    <citation type="submission" date="2018-08" db="EMBL/GenBank/DDBJ databases">
        <title>A genome reference for cultivated species of the human gut microbiota.</title>
        <authorList>
            <person name="Zou Y."/>
            <person name="Xue W."/>
            <person name="Luo G."/>
        </authorList>
    </citation>
    <scope>NUCLEOTIDE SEQUENCE [LARGE SCALE GENOMIC DNA]</scope>
    <source>
        <strain evidence="2 4">AF12-8</strain>
        <strain evidence="1 3">OM05-6AA</strain>
    </source>
</reference>
<evidence type="ECO:0000313" key="2">
    <source>
        <dbReference type="EMBL" id="RGW39518.1"/>
    </source>
</evidence>
<dbReference type="Proteomes" id="UP000286581">
    <property type="component" value="Unassembled WGS sequence"/>
</dbReference>
<organism evidence="1 3">
    <name type="scientific">Agathobacter rectalis</name>
    <dbReference type="NCBI Taxonomy" id="39491"/>
    <lineage>
        <taxon>Bacteria</taxon>
        <taxon>Bacillati</taxon>
        <taxon>Bacillota</taxon>
        <taxon>Clostridia</taxon>
        <taxon>Lachnospirales</taxon>
        <taxon>Lachnospiraceae</taxon>
        <taxon>Agathobacter</taxon>
    </lineage>
</organism>
<dbReference type="EMBL" id="QSUG01000003">
    <property type="protein sequence ID" value="RGN25138.1"/>
    <property type="molecule type" value="Genomic_DNA"/>
</dbReference>